<evidence type="ECO:0000256" key="1">
    <source>
        <dbReference type="SAM" id="MobiDB-lite"/>
    </source>
</evidence>
<name>A0ABN9QFH4_9DINO</name>
<protein>
    <submittedName>
        <fullName evidence="2">Uncharacterized protein</fullName>
    </submittedName>
</protein>
<feature type="region of interest" description="Disordered" evidence="1">
    <location>
        <begin position="491"/>
        <end position="521"/>
    </location>
</feature>
<dbReference type="EMBL" id="CAUYUJ010003092">
    <property type="protein sequence ID" value="CAK0803801.1"/>
    <property type="molecule type" value="Genomic_DNA"/>
</dbReference>
<feature type="non-terminal residue" evidence="2">
    <location>
        <position position="606"/>
    </location>
</feature>
<feature type="compositionally biased region" description="Acidic residues" evidence="1">
    <location>
        <begin position="331"/>
        <end position="343"/>
    </location>
</feature>
<evidence type="ECO:0000313" key="2">
    <source>
        <dbReference type="EMBL" id="CAK0803801.1"/>
    </source>
</evidence>
<gene>
    <name evidence="2" type="ORF">PCOR1329_LOCUS10838</name>
</gene>
<feature type="region of interest" description="Disordered" evidence="1">
    <location>
        <begin position="31"/>
        <end position="50"/>
    </location>
</feature>
<comment type="caution">
    <text evidence="2">The sequence shown here is derived from an EMBL/GenBank/DDBJ whole genome shotgun (WGS) entry which is preliminary data.</text>
</comment>
<feature type="compositionally biased region" description="Acidic residues" evidence="1">
    <location>
        <begin position="501"/>
        <end position="521"/>
    </location>
</feature>
<evidence type="ECO:0000313" key="3">
    <source>
        <dbReference type="Proteomes" id="UP001189429"/>
    </source>
</evidence>
<dbReference type="Proteomes" id="UP001189429">
    <property type="component" value="Unassembled WGS sequence"/>
</dbReference>
<keyword evidence="3" id="KW-1185">Reference proteome</keyword>
<sequence length="606" mass="62484">MLVDLVEFKGGQIHEGIAHLLDEEPLVEARAARGGRQGGQTPRAGRGPLEEVLRAPKLNDGGADSPGELFAEAVSSAPEWRAEFHWRVAQPCYQQCPFPNVLPDCLASRRPAPWGGGGRLARELLADAGIVDDATSGFRAAFVAEVGQAATGGALCIRSWTLLPDAASVLGMSVRGVEGRSSILMWVGSAAPGVELELASSRLALNNKKLGIIGGGQSAGPARRDAEETRGQLIVDIAGGRAAAEAFCASLRGAPKGAADADSYCAALQELATPRSQAVEEALAVGGGRVDAGRHSYSGDGAFAIAGAGPEGAGNGGREVDPQSGAADVAADGEGDWGDGGDDDNGRDLRLFSGEVTDQRSGASSIHALTVNRKYGEGGDDVKEWFLIGSKVGRSMLWAAPLCQNLDAVSPSGLGVVRLQRPIAHRKIHLVVGHLIQQAGSRGIGIPLSFQTAKLKWESAFQAPVAVYAPLQRAEQRGRLKRADAEAEAASMAKARRAGGDEADEGGDCDQEGDGEDAEGDTENAEITKHLVAMGPSESQGLEAECGGRGASIDEVVGAAKVRVEMGGAKPRATTPAGDIASLGLAWRPTAKTVATAAETRGSVSR</sequence>
<proteinExistence type="predicted"/>
<feature type="region of interest" description="Disordered" evidence="1">
    <location>
        <begin position="309"/>
        <end position="345"/>
    </location>
</feature>
<reference evidence="2" key="1">
    <citation type="submission" date="2023-10" db="EMBL/GenBank/DDBJ databases">
        <authorList>
            <person name="Chen Y."/>
            <person name="Shah S."/>
            <person name="Dougan E. K."/>
            <person name="Thang M."/>
            <person name="Chan C."/>
        </authorList>
    </citation>
    <scope>NUCLEOTIDE SEQUENCE [LARGE SCALE GENOMIC DNA]</scope>
</reference>
<organism evidence="2 3">
    <name type="scientific">Prorocentrum cordatum</name>
    <dbReference type="NCBI Taxonomy" id="2364126"/>
    <lineage>
        <taxon>Eukaryota</taxon>
        <taxon>Sar</taxon>
        <taxon>Alveolata</taxon>
        <taxon>Dinophyceae</taxon>
        <taxon>Prorocentrales</taxon>
        <taxon>Prorocentraceae</taxon>
        <taxon>Prorocentrum</taxon>
    </lineage>
</organism>
<accession>A0ABN9QFH4</accession>